<proteinExistence type="predicted"/>
<protein>
    <submittedName>
        <fullName evidence="3">Thioredoxin</fullName>
    </submittedName>
</protein>
<dbReference type="OrthoDB" id="9811036at2"/>
<evidence type="ECO:0000313" key="4">
    <source>
        <dbReference type="Proteomes" id="UP000295443"/>
    </source>
</evidence>
<dbReference type="SUPFAM" id="SSF52833">
    <property type="entry name" value="Thioredoxin-like"/>
    <property type="match status" value="1"/>
</dbReference>
<keyword evidence="1" id="KW-0732">Signal</keyword>
<dbReference type="InterPro" id="IPR012336">
    <property type="entry name" value="Thioredoxin-like_fold"/>
</dbReference>
<keyword evidence="4" id="KW-1185">Reference proteome</keyword>
<name>A0A4R1BE08_9PROT</name>
<sequence length="171" mass="19522">MVRWILLFLALLSLPAAAEVRDPNENFFQPKLGDLKDDLAAARSEGKQGILLMFEMDDCPFCDRMKHTVLNQSQVQDYYRKHFIIYPMDTKGDAALVDFKGKNTTEKDFALEQRARATPTFIFYDLDGNAMARFTGATQTVDEFLLLGRYVVEGTYKSVPFNVYKRQAAAK</sequence>
<feature type="domain" description="Thioredoxin-like fold" evidence="2">
    <location>
        <begin position="45"/>
        <end position="144"/>
    </location>
</feature>
<reference evidence="3 4" key="1">
    <citation type="submission" date="2019-03" db="EMBL/GenBank/DDBJ databases">
        <title>Genome sequence of Thiobacillaceae bacterium LSR1, a sulfur-oxidizing bacterium isolated from freshwater sediment.</title>
        <authorList>
            <person name="Li S."/>
        </authorList>
    </citation>
    <scope>NUCLEOTIDE SEQUENCE [LARGE SCALE GENOMIC DNA]</scope>
    <source>
        <strain evidence="3 4">LSR1</strain>
    </source>
</reference>
<feature type="signal peptide" evidence="1">
    <location>
        <begin position="1"/>
        <end position="18"/>
    </location>
</feature>
<dbReference type="InterPro" id="IPR041737">
    <property type="entry name" value="SoxW"/>
</dbReference>
<dbReference type="Gene3D" id="3.40.30.10">
    <property type="entry name" value="Glutaredoxin"/>
    <property type="match status" value="1"/>
</dbReference>
<evidence type="ECO:0000256" key="1">
    <source>
        <dbReference type="SAM" id="SignalP"/>
    </source>
</evidence>
<gene>
    <name evidence="3" type="ORF">EZJ19_06850</name>
</gene>
<feature type="chain" id="PRO_5020527583" evidence="1">
    <location>
        <begin position="19"/>
        <end position="171"/>
    </location>
</feature>
<dbReference type="Proteomes" id="UP000295443">
    <property type="component" value="Unassembled WGS sequence"/>
</dbReference>
<accession>A0A4R1BE08</accession>
<dbReference type="CDD" id="cd02951">
    <property type="entry name" value="SoxW"/>
    <property type="match status" value="1"/>
</dbReference>
<organism evidence="3 4">
    <name type="scientific">Parasulfuritortus cantonensis</name>
    <dbReference type="NCBI Taxonomy" id="2528202"/>
    <lineage>
        <taxon>Bacteria</taxon>
        <taxon>Pseudomonadati</taxon>
        <taxon>Pseudomonadota</taxon>
        <taxon>Betaproteobacteria</taxon>
        <taxon>Nitrosomonadales</taxon>
        <taxon>Thiobacillaceae</taxon>
        <taxon>Parasulfuritortus</taxon>
    </lineage>
</organism>
<dbReference type="Pfam" id="PF13098">
    <property type="entry name" value="Thioredoxin_2"/>
    <property type="match status" value="1"/>
</dbReference>
<comment type="caution">
    <text evidence="3">The sequence shown here is derived from an EMBL/GenBank/DDBJ whole genome shotgun (WGS) entry which is preliminary data.</text>
</comment>
<evidence type="ECO:0000313" key="3">
    <source>
        <dbReference type="EMBL" id="TCJ15330.1"/>
    </source>
</evidence>
<evidence type="ECO:0000259" key="2">
    <source>
        <dbReference type="Pfam" id="PF13098"/>
    </source>
</evidence>
<dbReference type="EMBL" id="SJZB01000027">
    <property type="protein sequence ID" value="TCJ15330.1"/>
    <property type="molecule type" value="Genomic_DNA"/>
</dbReference>
<dbReference type="InterPro" id="IPR036249">
    <property type="entry name" value="Thioredoxin-like_sf"/>
</dbReference>
<dbReference type="AlphaFoldDB" id="A0A4R1BE08"/>